<keyword evidence="2" id="KW-0812">Transmembrane</keyword>
<dbReference type="Pfam" id="PF00092">
    <property type="entry name" value="VWA"/>
    <property type="match status" value="1"/>
</dbReference>
<evidence type="ECO:0000256" key="1">
    <source>
        <dbReference type="SAM" id="MobiDB-lite"/>
    </source>
</evidence>
<dbReference type="Gene3D" id="3.40.50.410">
    <property type="entry name" value="von Willebrand factor, type A domain"/>
    <property type="match status" value="1"/>
</dbReference>
<keyword evidence="2" id="KW-1133">Transmembrane helix</keyword>
<proteinExistence type="predicted"/>
<dbReference type="PANTHER" id="PTHR10579">
    <property type="entry name" value="CALCIUM-ACTIVATED CHLORIDE CHANNEL REGULATOR"/>
    <property type="match status" value="1"/>
</dbReference>
<accession>A0A3B0WR58</accession>
<gene>
    <name evidence="4" type="ORF">MNBD_GAMMA08-2299</name>
</gene>
<feature type="region of interest" description="Disordered" evidence="1">
    <location>
        <begin position="435"/>
        <end position="455"/>
    </location>
</feature>
<dbReference type="InterPro" id="IPR051266">
    <property type="entry name" value="CLCR"/>
</dbReference>
<evidence type="ECO:0000313" key="4">
    <source>
        <dbReference type="EMBL" id="VAW58485.1"/>
    </source>
</evidence>
<feature type="transmembrane region" description="Helical" evidence="2">
    <location>
        <begin position="464"/>
        <end position="486"/>
    </location>
</feature>
<feature type="domain" description="VWFA" evidence="3">
    <location>
        <begin position="39"/>
        <end position="225"/>
    </location>
</feature>
<dbReference type="InterPro" id="IPR036465">
    <property type="entry name" value="vWFA_dom_sf"/>
</dbReference>
<reference evidence="4" key="1">
    <citation type="submission" date="2018-06" db="EMBL/GenBank/DDBJ databases">
        <authorList>
            <person name="Zhirakovskaya E."/>
        </authorList>
    </citation>
    <scope>NUCLEOTIDE SEQUENCE</scope>
</reference>
<dbReference type="PROSITE" id="PS50234">
    <property type="entry name" value="VWFA"/>
    <property type="match status" value="1"/>
</dbReference>
<sequence>MRKKILKSSYLAVVCLISGLSSSLLFANENPSTEKLPLDTVVIMDSSGSMKQTDPKQLRKPAAKLFISLLDNDDRLSVVSFSSQAWPITYLTKLETDKQLKQALRATDKISHKGMYTNIHSAIKKGIEFLKESDQINREPIIILMSDGQMDVGNKEKSAQLREQIFEDLLPQLIEHNIKIYSIAFTEASDQELLQEIADATDGRYALAASDDVLHKVFSKIFEQTKQPDMLPLNENKFVVDASINEITIIANKVSDASQIYLKPPMGEKINSTFKSEKIKWFVSTSFDMITIKKPDEGEWKILYSDDDNRAYIVTDIKLRTQFEFNTESYQPELIIKSWFTQNEENESNEELLKNMEVVLEIEHPDDTIETFPVEKANELGEFITRFKPEADGIYGAAIIAKSRTFQRQQIFSFKNTMPTEPEPVKEKTIEAVKKPPAENLESKNPAEEATIEEPKKEDDTMQILIYFGIFNVVLIFIGLNGFLIYRHFKGKKPAPTNSSEK</sequence>
<keyword evidence="2" id="KW-0472">Membrane</keyword>
<organism evidence="4">
    <name type="scientific">hydrothermal vent metagenome</name>
    <dbReference type="NCBI Taxonomy" id="652676"/>
    <lineage>
        <taxon>unclassified sequences</taxon>
        <taxon>metagenomes</taxon>
        <taxon>ecological metagenomes</taxon>
    </lineage>
</organism>
<dbReference type="CDD" id="cd00198">
    <property type="entry name" value="vWFA"/>
    <property type="match status" value="1"/>
</dbReference>
<dbReference type="InterPro" id="IPR002035">
    <property type="entry name" value="VWF_A"/>
</dbReference>
<dbReference type="SUPFAM" id="SSF53300">
    <property type="entry name" value="vWA-like"/>
    <property type="match status" value="1"/>
</dbReference>
<protein>
    <recommendedName>
        <fullName evidence="3">VWFA domain-containing protein</fullName>
    </recommendedName>
</protein>
<dbReference type="AlphaFoldDB" id="A0A3B0WR58"/>
<evidence type="ECO:0000259" key="3">
    <source>
        <dbReference type="PROSITE" id="PS50234"/>
    </source>
</evidence>
<evidence type="ECO:0000256" key="2">
    <source>
        <dbReference type="SAM" id="Phobius"/>
    </source>
</evidence>
<dbReference type="PANTHER" id="PTHR10579:SF43">
    <property type="entry name" value="ZINC FINGER (C3HC4-TYPE RING FINGER) FAMILY PROTEIN"/>
    <property type="match status" value="1"/>
</dbReference>
<name>A0A3B0WR58_9ZZZZ</name>
<dbReference type="EMBL" id="UOFH01000012">
    <property type="protein sequence ID" value="VAW58485.1"/>
    <property type="molecule type" value="Genomic_DNA"/>
</dbReference>
<dbReference type="SMART" id="SM00327">
    <property type="entry name" value="VWA"/>
    <property type="match status" value="1"/>
</dbReference>